<dbReference type="EMBL" id="CP048020">
    <property type="protein sequence ID" value="QHX43606.1"/>
    <property type="molecule type" value="Genomic_DNA"/>
</dbReference>
<gene>
    <name evidence="1" type="ORF">GWP43_09345</name>
</gene>
<dbReference type="AlphaFoldDB" id="A0A6P1Y185"/>
<sequence>MKVNHNEIYEKLQAEYLQVKGSNSAKEYALLARMYLICRELQRNYILDYCRKKNLTFRPEELEDKIEDATLYVIDKYLYKEDFKIDRLSAYAYFGFQKAMFKKEVPTISLESLIENGGEIHLAEKVM</sequence>
<proteinExistence type="predicted"/>
<dbReference type="Proteomes" id="UP000464374">
    <property type="component" value="Chromosome"/>
</dbReference>
<protein>
    <submittedName>
        <fullName evidence="1">Uncharacterized protein</fullName>
    </submittedName>
</protein>
<reference evidence="1 2" key="1">
    <citation type="submission" date="2020-01" db="EMBL/GenBank/DDBJ databases">
        <title>Complete genome sequence of a human oral phylogroup 1 Treponema sp. strain ATCC 700766, originally isolated from periodontitis dental plaque.</title>
        <authorList>
            <person name="Chan Y."/>
            <person name="Huo Y.-B."/>
            <person name="Yu X.-L."/>
            <person name="Zeng H."/>
            <person name="Leung W.-K."/>
            <person name="Watt R.M."/>
        </authorList>
    </citation>
    <scope>NUCLEOTIDE SEQUENCE [LARGE SCALE GENOMIC DNA]</scope>
    <source>
        <strain evidence="1 2">OMZ 804</strain>
    </source>
</reference>
<evidence type="ECO:0000313" key="1">
    <source>
        <dbReference type="EMBL" id="QHX43606.1"/>
    </source>
</evidence>
<organism evidence="1 2">
    <name type="scientific">Treponema vincentii</name>
    <dbReference type="NCBI Taxonomy" id="69710"/>
    <lineage>
        <taxon>Bacteria</taxon>
        <taxon>Pseudomonadati</taxon>
        <taxon>Spirochaetota</taxon>
        <taxon>Spirochaetia</taxon>
        <taxon>Spirochaetales</taxon>
        <taxon>Treponemataceae</taxon>
        <taxon>Treponema</taxon>
    </lineage>
</organism>
<evidence type="ECO:0000313" key="2">
    <source>
        <dbReference type="Proteomes" id="UP000464374"/>
    </source>
</evidence>
<dbReference type="RefSeq" id="WP_162663921.1">
    <property type="nucleotide sequence ID" value="NZ_CP048020.1"/>
</dbReference>
<dbReference type="KEGG" id="trz:GWP43_09345"/>
<name>A0A6P1Y185_9SPIR</name>
<accession>A0A6P1Y185</accession>